<dbReference type="EC" id="1.17.4.1" evidence="3"/>
<proteinExistence type="inferred from homology"/>
<evidence type="ECO:0000313" key="4">
    <source>
        <dbReference type="EMBL" id="TDD99303.1"/>
    </source>
</evidence>
<evidence type="ECO:0000313" key="5">
    <source>
        <dbReference type="Proteomes" id="UP000295479"/>
    </source>
</evidence>
<accession>A0A4R5CLN6</accession>
<dbReference type="InterPro" id="IPR009078">
    <property type="entry name" value="Ferritin-like_SF"/>
</dbReference>
<dbReference type="AlphaFoldDB" id="A0A4R5CLN6"/>
<dbReference type="SUPFAM" id="SSF47240">
    <property type="entry name" value="Ferritin-like"/>
    <property type="match status" value="1"/>
</dbReference>
<keyword evidence="5" id="KW-1185">Reference proteome</keyword>
<dbReference type="EMBL" id="SMFK01000001">
    <property type="protein sequence ID" value="TDD99303.1"/>
    <property type="molecule type" value="Genomic_DNA"/>
</dbReference>
<gene>
    <name evidence="4" type="ORF">E0F76_00825</name>
</gene>
<evidence type="ECO:0000256" key="3">
    <source>
        <dbReference type="ARBA" id="ARBA00012274"/>
    </source>
</evidence>
<evidence type="ECO:0000256" key="1">
    <source>
        <dbReference type="ARBA" id="ARBA00001962"/>
    </source>
</evidence>
<dbReference type="Gene3D" id="1.10.620.20">
    <property type="entry name" value="Ribonucleotide Reductase, subunit A"/>
    <property type="match status" value="1"/>
</dbReference>
<dbReference type="InterPro" id="IPR033909">
    <property type="entry name" value="RNR_small"/>
</dbReference>
<evidence type="ECO:0000256" key="2">
    <source>
        <dbReference type="ARBA" id="ARBA00009303"/>
    </source>
</evidence>
<dbReference type="InterPro" id="IPR012348">
    <property type="entry name" value="RNR-like"/>
</dbReference>
<dbReference type="Pfam" id="PF00268">
    <property type="entry name" value="Ribonuc_red_sm"/>
    <property type="match status" value="1"/>
</dbReference>
<comment type="similarity">
    <text evidence="2">Belongs to the ribonucleoside diphosphate reductase small chain family.</text>
</comment>
<dbReference type="OrthoDB" id="9766544at2"/>
<dbReference type="InterPro" id="IPR030475">
    <property type="entry name" value="RNR_small_AS"/>
</dbReference>
<dbReference type="Proteomes" id="UP000295479">
    <property type="component" value="Unassembled WGS sequence"/>
</dbReference>
<name>A0A4R5CLN6_9FLAO</name>
<protein>
    <recommendedName>
        <fullName evidence="3">ribonucleoside-diphosphate reductase</fullName>
        <ecNumber evidence="3">1.17.4.1</ecNumber>
    </recommendedName>
</protein>
<dbReference type="CDD" id="cd01049">
    <property type="entry name" value="RNRR2"/>
    <property type="match status" value="1"/>
</dbReference>
<dbReference type="RefSeq" id="WP_132000443.1">
    <property type="nucleotide sequence ID" value="NZ_SMFK01000001.1"/>
</dbReference>
<dbReference type="GO" id="GO:0009263">
    <property type="term" value="P:deoxyribonucleotide biosynthetic process"/>
    <property type="evidence" value="ECO:0007669"/>
    <property type="project" value="InterPro"/>
</dbReference>
<comment type="cofactor">
    <cofactor evidence="1">
        <name>Fe cation</name>
        <dbReference type="ChEBI" id="CHEBI:24875"/>
    </cofactor>
</comment>
<reference evidence="4 5" key="1">
    <citation type="submission" date="2019-03" db="EMBL/GenBank/DDBJ databases">
        <title>Flavobacterium AR-3-4 sp. nov. isolated from arctic soil.</title>
        <authorList>
            <person name="Chaudhary D.K."/>
        </authorList>
    </citation>
    <scope>NUCLEOTIDE SEQUENCE [LARGE SCALE GENOMIC DNA]</scope>
    <source>
        <strain evidence="4 5">AR-3-4</strain>
    </source>
</reference>
<dbReference type="UniPathway" id="UPA00326"/>
<dbReference type="InterPro" id="IPR000358">
    <property type="entry name" value="RNR_small_fam"/>
</dbReference>
<dbReference type="GO" id="GO:0004748">
    <property type="term" value="F:ribonucleoside-diphosphate reductase activity, thioredoxin disulfide as acceptor"/>
    <property type="evidence" value="ECO:0007669"/>
    <property type="project" value="UniProtKB-EC"/>
</dbReference>
<dbReference type="GO" id="GO:0005829">
    <property type="term" value="C:cytosol"/>
    <property type="evidence" value="ECO:0007669"/>
    <property type="project" value="TreeGrafter"/>
</dbReference>
<comment type="caution">
    <text evidence="4">The sequence shown here is derived from an EMBL/GenBank/DDBJ whole genome shotgun (WGS) entry which is preliminary data.</text>
</comment>
<organism evidence="4 5">
    <name type="scientific">Flavobacterium cellulosilyticum</name>
    <dbReference type="NCBI Taxonomy" id="2541731"/>
    <lineage>
        <taxon>Bacteria</taxon>
        <taxon>Pseudomonadati</taxon>
        <taxon>Bacteroidota</taxon>
        <taxon>Flavobacteriia</taxon>
        <taxon>Flavobacteriales</taxon>
        <taxon>Flavobacteriaceae</taxon>
        <taxon>Flavobacterium</taxon>
    </lineage>
</organism>
<dbReference type="PANTHER" id="PTHR23409:SF18">
    <property type="entry name" value="RIBONUCLEOSIDE-DIPHOSPHATE REDUCTASE SUBUNIT M2"/>
    <property type="match status" value="1"/>
</dbReference>
<dbReference type="PANTHER" id="PTHR23409">
    <property type="entry name" value="RIBONUCLEOSIDE-DIPHOSPHATE REDUCTASE SMALL CHAIN"/>
    <property type="match status" value="1"/>
</dbReference>
<dbReference type="PROSITE" id="PS00368">
    <property type="entry name" value="RIBORED_SMALL"/>
    <property type="match status" value="1"/>
</dbReference>
<sequence length="325" mass="37909">MSQIEPILQENKNRFVIFPIKHHDIWEFYKMMEASFWTAEEIDLSQDLNDWNNKLSDDERYFVKHILAFFAASDGIVNENLAENFVNEVQYAEAKFFYGFQIMMENIHSETYSLLIDTYVKDEAEKTQLFTAIDVFPAIKKKAQWALKWIESDSFAERLIAFAAVEGIFFSGSFCSIFWLKKRGLMPGLTFSNELISRDEGVHCDFAVHLHNHHLVNKVPKERIREIIVDALNIEREFITESIPVSLIGMNAVLMTQYLEFVTDRLLVELECEREYNTPNPFDFMDMISLQGKTNFFEKKVAEYQKAGVKVTEGDSQKISFDADF</sequence>